<proteinExistence type="predicted"/>
<protein>
    <submittedName>
        <fullName evidence="1">Uncharacterized protein</fullName>
    </submittedName>
</protein>
<name>A0A0G0Z2S1_UNCKA</name>
<sequence>MHTIFVSEYSPSHLIEEIDSLLFDFFMQIQQKPEEFHLTLRDDNTLLIQRNPVRFLGFPVSWDEKLLIRAESEYGLHNTHYIKGILRMKGKRVRITNALNESVLFFQTEAPFYQLLDYLRRMAINKRKERWSKKADKDIKKLK</sequence>
<reference evidence="1 2" key="1">
    <citation type="journal article" date="2015" name="Nature">
        <title>rRNA introns, odd ribosomes, and small enigmatic genomes across a large radiation of phyla.</title>
        <authorList>
            <person name="Brown C.T."/>
            <person name="Hug L.A."/>
            <person name="Thomas B.C."/>
            <person name="Sharon I."/>
            <person name="Castelle C.J."/>
            <person name="Singh A."/>
            <person name="Wilkins M.J."/>
            <person name="Williams K.H."/>
            <person name="Banfield J.F."/>
        </authorList>
    </citation>
    <scope>NUCLEOTIDE SEQUENCE [LARGE SCALE GENOMIC DNA]</scope>
</reference>
<comment type="caution">
    <text evidence="1">The sequence shown here is derived from an EMBL/GenBank/DDBJ whole genome shotgun (WGS) entry which is preliminary data.</text>
</comment>
<gene>
    <name evidence="1" type="ORF">UU72_C0024G0017</name>
</gene>
<evidence type="ECO:0000313" key="2">
    <source>
        <dbReference type="Proteomes" id="UP000034163"/>
    </source>
</evidence>
<dbReference type="Proteomes" id="UP000034163">
    <property type="component" value="Unassembled WGS sequence"/>
</dbReference>
<evidence type="ECO:0000313" key="1">
    <source>
        <dbReference type="EMBL" id="KKS16291.1"/>
    </source>
</evidence>
<accession>A0A0G0Z2S1</accession>
<dbReference type="AlphaFoldDB" id="A0A0G0Z2S1"/>
<dbReference type="EMBL" id="LCBS01000024">
    <property type="protein sequence ID" value="KKS16291.1"/>
    <property type="molecule type" value="Genomic_DNA"/>
</dbReference>
<organism evidence="1 2">
    <name type="scientific">candidate division WWE3 bacterium GW2011_GWB1_41_6</name>
    <dbReference type="NCBI Taxonomy" id="1619112"/>
    <lineage>
        <taxon>Bacteria</taxon>
        <taxon>Katanobacteria</taxon>
    </lineage>
</organism>